<keyword evidence="7" id="KW-1185">Reference proteome</keyword>
<evidence type="ECO:0000256" key="2">
    <source>
        <dbReference type="ARBA" id="ARBA00023125"/>
    </source>
</evidence>
<sequence>MRLSKQSLIDAVTKAVHDLQDATDVLDERAARRLAINRTDLRCLSRLSTRGPLTASELATAAGLTGGAMTTVIDRLERAGLAERRRDTADRRRVLVHLTERAERMSAEIWGPVLADAQVELGKFSSEELAVIERFLATALRNQQDHAERLRAEAAGAPPPLRESSGRRHQGPTGDEDEG</sequence>
<feature type="domain" description="HTH marR-type" evidence="5">
    <location>
        <begin position="5"/>
        <end position="141"/>
    </location>
</feature>
<organism evidence="6 7">
    <name type="scientific">Nonomuraea composti</name>
    <dbReference type="NCBI Taxonomy" id="2720023"/>
    <lineage>
        <taxon>Bacteria</taxon>
        <taxon>Bacillati</taxon>
        <taxon>Actinomycetota</taxon>
        <taxon>Actinomycetes</taxon>
        <taxon>Streptosporangiales</taxon>
        <taxon>Streptosporangiaceae</taxon>
        <taxon>Nonomuraea</taxon>
    </lineage>
</organism>
<protein>
    <submittedName>
        <fullName evidence="6">MarR family transcriptional regulator</fullName>
    </submittedName>
</protein>
<gene>
    <name evidence="6" type="ORF">HCN51_16075</name>
</gene>
<dbReference type="InterPro" id="IPR000835">
    <property type="entry name" value="HTH_MarR-typ"/>
</dbReference>
<evidence type="ECO:0000256" key="4">
    <source>
        <dbReference type="SAM" id="MobiDB-lite"/>
    </source>
</evidence>
<dbReference type="InterPro" id="IPR036388">
    <property type="entry name" value="WH-like_DNA-bd_sf"/>
</dbReference>
<name>A0ABX1B7P7_9ACTN</name>
<dbReference type="SMART" id="SM00347">
    <property type="entry name" value="HTH_MARR"/>
    <property type="match status" value="1"/>
</dbReference>
<dbReference type="Pfam" id="PF01047">
    <property type="entry name" value="MarR"/>
    <property type="match status" value="1"/>
</dbReference>
<dbReference type="SUPFAM" id="SSF46785">
    <property type="entry name" value="Winged helix' DNA-binding domain"/>
    <property type="match status" value="1"/>
</dbReference>
<keyword evidence="3" id="KW-0804">Transcription</keyword>
<evidence type="ECO:0000313" key="6">
    <source>
        <dbReference type="EMBL" id="NJP90958.1"/>
    </source>
</evidence>
<accession>A0ABX1B7P7</accession>
<dbReference type="PRINTS" id="PR00598">
    <property type="entry name" value="HTHMARR"/>
</dbReference>
<dbReference type="PANTHER" id="PTHR42756:SF1">
    <property type="entry name" value="TRANSCRIPTIONAL REPRESSOR OF EMRAB OPERON"/>
    <property type="match status" value="1"/>
</dbReference>
<dbReference type="PANTHER" id="PTHR42756">
    <property type="entry name" value="TRANSCRIPTIONAL REGULATOR, MARR"/>
    <property type="match status" value="1"/>
</dbReference>
<feature type="compositionally biased region" description="Basic and acidic residues" evidence="4">
    <location>
        <begin position="143"/>
        <end position="152"/>
    </location>
</feature>
<keyword evidence="2" id="KW-0238">DNA-binding</keyword>
<dbReference type="Proteomes" id="UP000696294">
    <property type="component" value="Unassembled WGS sequence"/>
</dbReference>
<dbReference type="InterPro" id="IPR036390">
    <property type="entry name" value="WH_DNA-bd_sf"/>
</dbReference>
<evidence type="ECO:0000256" key="3">
    <source>
        <dbReference type="ARBA" id="ARBA00023163"/>
    </source>
</evidence>
<evidence type="ECO:0000256" key="1">
    <source>
        <dbReference type="ARBA" id="ARBA00023015"/>
    </source>
</evidence>
<evidence type="ECO:0000313" key="7">
    <source>
        <dbReference type="Proteomes" id="UP000696294"/>
    </source>
</evidence>
<proteinExistence type="predicted"/>
<dbReference type="PROSITE" id="PS50995">
    <property type="entry name" value="HTH_MARR_2"/>
    <property type="match status" value="1"/>
</dbReference>
<dbReference type="EMBL" id="JAATEP010000010">
    <property type="protein sequence ID" value="NJP90958.1"/>
    <property type="molecule type" value="Genomic_DNA"/>
</dbReference>
<keyword evidence="1" id="KW-0805">Transcription regulation</keyword>
<comment type="caution">
    <text evidence="6">The sequence shown here is derived from an EMBL/GenBank/DDBJ whole genome shotgun (WGS) entry which is preliminary data.</text>
</comment>
<feature type="region of interest" description="Disordered" evidence="4">
    <location>
        <begin position="143"/>
        <end position="179"/>
    </location>
</feature>
<evidence type="ECO:0000259" key="5">
    <source>
        <dbReference type="PROSITE" id="PS50995"/>
    </source>
</evidence>
<reference evidence="6 7" key="1">
    <citation type="submission" date="2020-03" db="EMBL/GenBank/DDBJ databases">
        <title>WGS of actinomycetes isolated from Thailand.</title>
        <authorList>
            <person name="Thawai C."/>
        </authorList>
    </citation>
    <scope>NUCLEOTIDE SEQUENCE [LARGE SCALE GENOMIC DNA]</scope>
    <source>
        <strain evidence="6 7">FMUSA5-5</strain>
    </source>
</reference>
<dbReference type="Gene3D" id="1.10.10.10">
    <property type="entry name" value="Winged helix-like DNA-binding domain superfamily/Winged helix DNA-binding domain"/>
    <property type="match status" value="1"/>
</dbReference>